<comment type="cofactor">
    <cofactor evidence="1">
        <name>Zn(2+)</name>
        <dbReference type="ChEBI" id="CHEBI:29105"/>
    </cofactor>
</comment>
<dbReference type="GO" id="GO:0005829">
    <property type="term" value="C:cytosol"/>
    <property type="evidence" value="ECO:0007669"/>
    <property type="project" value="TreeGrafter"/>
</dbReference>
<keyword evidence="3 6" id="KW-0378">Hydrolase</keyword>
<name>A0A0F7SP88_PHARH</name>
<organism evidence="6">
    <name type="scientific">Phaffia rhodozyma</name>
    <name type="common">Yeast</name>
    <name type="synonym">Xanthophyllomyces dendrorhous</name>
    <dbReference type="NCBI Taxonomy" id="264483"/>
    <lineage>
        <taxon>Eukaryota</taxon>
        <taxon>Fungi</taxon>
        <taxon>Dikarya</taxon>
        <taxon>Basidiomycota</taxon>
        <taxon>Agaricomycotina</taxon>
        <taxon>Tremellomycetes</taxon>
        <taxon>Cystofilobasidiales</taxon>
        <taxon>Mrakiaceae</taxon>
        <taxon>Phaffia</taxon>
    </lineage>
</organism>
<reference evidence="6" key="1">
    <citation type="submission" date="2014-08" db="EMBL/GenBank/DDBJ databases">
        <authorList>
            <person name="Sharma Rahul"/>
            <person name="Thines Marco"/>
        </authorList>
    </citation>
    <scope>NUCLEOTIDE SEQUENCE</scope>
</reference>
<evidence type="ECO:0000313" key="6">
    <source>
        <dbReference type="EMBL" id="CED83271.1"/>
    </source>
</evidence>
<protein>
    <submittedName>
        <fullName evidence="6">Atrazine chlorohydrolase/guanine deaminase</fullName>
    </submittedName>
</protein>
<proteinExistence type="predicted"/>
<evidence type="ECO:0000259" key="5">
    <source>
        <dbReference type="Pfam" id="PF01979"/>
    </source>
</evidence>
<evidence type="ECO:0000256" key="1">
    <source>
        <dbReference type="ARBA" id="ARBA00001947"/>
    </source>
</evidence>
<dbReference type="GO" id="GO:0046098">
    <property type="term" value="P:guanine metabolic process"/>
    <property type="evidence" value="ECO:0007669"/>
    <property type="project" value="TreeGrafter"/>
</dbReference>
<evidence type="ECO:0000256" key="4">
    <source>
        <dbReference type="ARBA" id="ARBA00022833"/>
    </source>
</evidence>
<dbReference type="Gene3D" id="3.20.20.140">
    <property type="entry name" value="Metal-dependent hydrolases"/>
    <property type="match status" value="1"/>
</dbReference>
<feature type="domain" description="Amidohydrolase-related" evidence="5">
    <location>
        <begin position="74"/>
        <end position="433"/>
    </location>
</feature>
<evidence type="ECO:0000256" key="3">
    <source>
        <dbReference type="ARBA" id="ARBA00022801"/>
    </source>
</evidence>
<dbReference type="EMBL" id="LN483142">
    <property type="protein sequence ID" value="CED83271.1"/>
    <property type="molecule type" value="Genomic_DNA"/>
</dbReference>
<dbReference type="PANTHER" id="PTHR11271:SF6">
    <property type="entry name" value="GUANINE DEAMINASE"/>
    <property type="match status" value="1"/>
</dbReference>
<dbReference type="GO" id="GO:0008270">
    <property type="term" value="F:zinc ion binding"/>
    <property type="evidence" value="ECO:0007669"/>
    <property type="project" value="TreeGrafter"/>
</dbReference>
<dbReference type="SUPFAM" id="SSF51338">
    <property type="entry name" value="Composite domain of metallo-dependent hydrolases"/>
    <property type="match status" value="1"/>
</dbReference>
<keyword evidence="4" id="KW-0862">Zinc</keyword>
<sequence length="475" mass="52756">MESEINKESCFLGTFIHTPTLGSLEILEDHLLLADSQGYISFFGPQSSKAAIDILNRHFPAGNKHVLPPSSFFLPSFSDLHIHAPQYLYAGTGLDLPLMEWLERYAFRAEQRIDGDKELAERVYERLGRRMIEVGTGAALVFGTINTESNLILARTFLKLGIRGYIGKLSMDQNSPATYTETTASNALSAASTFIDSIRSLNEPNNALSVHPVITPRFVPTCSDELLQGLGKLREEKGVRVMSHMCEARDQVDWVKATRDDVEDVEIFKHTGLLESSVQAHCTFLTPENIELISHTNTAVAHCPLSNAYFSSKTFPLRECLDKNIHVGLGSDIAGGYQLDLQTQMRQAVVASRLRDSQLKENALGHPRGQENEPKLKDLRSSWKESLYMATRGGALALADPNVGGRFKVGEAFDAQSIELLDPQTNEGTGALDFFDVDAVKGSVSLGWEEMIERWWCVGDVRNRKGLWVQGRQLL</sequence>
<accession>A0A0F7SP88</accession>
<dbReference type="InterPro" id="IPR032466">
    <property type="entry name" value="Metal_Hydrolase"/>
</dbReference>
<evidence type="ECO:0000256" key="2">
    <source>
        <dbReference type="ARBA" id="ARBA00022723"/>
    </source>
</evidence>
<dbReference type="PANTHER" id="PTHR11271">
    <property type="entry name" value="GUANINE DEAMINASE"/>
    <property type="match status" value="1"/>
</dbReference>
<keyword evidence="2" id="KW-0479">Metal-binding</keyword>
<dbReference type="SUPFAM" id="SSF51556">
    <property type="entry name" value="Metallo-dependent hydrolases"/>
    <property type="match status" value="1"/>
</dbReference>
<dbReference type="AlphaFoldDB" id="A0A0F7SP88"/>
<dbReference type="GO" id="GO:0008892">
    <property type="term" value="F:guanine deaminase activity"/>
    <property type="evidence" value="ECO:0007669"/>
    <property type="project" value="TreeGrafter"/>
</dbReference>
<dbReference type="Gene3D" id="2.30.40.10">
    <property type="entry name" value="Urease, subunit C, domain 1"/>
    <property type="match status" value="1"/>
</dbReference>
<dbReference type="InterPro" id="IPR051607">
    <property type="entry name" value="Metallo-dep_hydrolases"/>
</dbReference>
<dbReference type="InterPro" id="IPR011059">
    <property type="entry name" value="Metal-dep_hydrolase_composite"/>
</dbReference>
<dbReference type="InterPro" id="IPR006680">
    <property type="entry name" value="Amidohydro-rel"/>
</dbReference>
<dbReference type="Pfam" id="PF01979">
    <property type="entry name" value="Amidohydro_1"/>
    <property type="match status" value="1"/>
</dbReference>